<evidence type="ECO:0000313" key="1">
    <source>
        <dbReference type="EnsemblPlants" id="OPUNC05G08890.1"/>
    </source>
</evidence>
<dbReference type="eggNOG" id="ENOG502S16Y">
    <property type="taxonomic scope" value="Eukaryota"/>
</dbReference>
<dbReference type="Gramene" id="OPUNC05G08890.1">
    <property type="protein sequence ID" value="OPUNC05G08890.1"/>
    <property type="gene ID" value="OPUNC05G08890"/>
</dbReference>
<reference evidence="1" key="2">
    <citation type="submission" date="2018-05" db="EMBL/GenBank/DDBJ databases">
        <title>OpunRS2 (Oryza punctata Reference Sequence Version 2).</title>
        <authorList>
            <person name="Zhang J."/>
            <person name="Kudrna D."/>
            <person name="Lee S."/>
            <person name="Talag J."/>
            <person name="Welchert J."/>
            <person name="Wing R.A."/>
        </authorList>
    </citation>
    <scope>NUCLEOTIDE SEQUENCE [LARGE SCALE GENOMIC DNA]</scope>
</reference>
<name>A0A0E0L0M2_ORYPU</name>
<dbReference type="SUPFAM" id="SSF56399">
    <property type="entry name" value="ADP-ribosylation"/>
    <property type="match status" value="1"/>
</dbReference>
<proteinExistence type="predicted"/>
<dbReference type="AlphaFoldDB" id="A0A0E0L0M2"/>
<organism evidence="1">
    <name type="scientific">Oryza punctata</name>
    <name type="common">Red rice</name>
    <dbReference type="NCBI Taxonomy" id="4537"/>
    <lineage>
        <taxon>Eukaryota</taxon>
        <taxon>Viridiplantae</taxon>
        <taxon>Streptophyta</taxon>
        <taxon>Embryophyta</taxon>
        <taxon>Tracheophyta</taxon>
        <taxon>Spermatophyta</taxon>
        <taxon>Magnoliopsida</taxon>
        <taxon>Liliopsida</taxon>
        <taxon>Poales</taxon>
        <taxon>Poaceae</taxon>
        <taxon>BOP clade</taxon>
        <taxon>Oryzoideae</taxon>
        <taxon>Oryzeae</taxon>
        <taxon>Oryzinae</taxon>
        <taxon>Oryza</taxon>
    </lineage>
</organism>
<evidence type="ECO:0008006" key="3">
    <source>
        <dbReference type="Google" id="ProtNLM"/>
    </source>
</evidence>
<dbReference type="Proteomes" id="UP000026962">
    <property type="component" value="Chromosome 5"/>
</dbReference>
<accession>A0A0E0L0M2</accession>
<evidence type="ECO:0000313" key="2">
    <source>
        <dbReference type="Proteomes" id="UP000026962"/>
    </source>
</evidence>
<dbReference type="PANTHER" id="PTHR34129:SF1">
    <property type="entry name" value="DUF952 DOMAIN-CONTAINING PROTEIN"/>
    <property type="match status" value="1"/>
</dbReference>
<dbReference type="HOGENOM" id="CLU_129452_0_1_1"/>
<dbReference type="Pfam" id="PF06108">
    <property type="entry name" value="DUF952"/>
    <property type="match status" value="1"/>
</dbReference>
<keyword evidence="2" id="KW-1185">Reference proteome</keyword>
<dbReference type="Gene3D" id="3.20.170.20">
    <property type="entry name" value="Protein of unknown function DUF952"/>
    <property type="match status" value="1"/>
</dbReference>
<protein>
    <recommendedName>
        <fullName evidence="3">DUF952 domain-containing protein</fullName>
    </recommendedName>
</protein>
<dbReference type="STRING" id="4537.A0A0E0L0M2"/>
<dbReference type="PANTHER" id="PTHR34129">
    <property type="entry name" value="BLR1139 PROTEIN"/>
    <property type="match status" value="1"/>
</dbReference>
<sequence>MDETYLMVSNTQHCQRAAEMEKPAPQAFVYRISTADEWAQLQRTGGTLGGDLDRSTGCIHLSDLGQVKKTLKNFFLRRNDLYLLQVDTSKLSDGLVYVAADDSNYFPHFYGPGRSFAPLQLDAVNKAEKIVLVNNDFTCGLLDGADPLL</sequence>
<reference evidence="1" key="1">
    <citation type="submission" date="2015-04" db="UniProtKB">
        <authorList>
            <consortium name="EnsemblPlants"/>
        </authorList>
    </citation>
    <scope>IDENTIFICATION</scope>
</reference>
<dbReference type="EnsemblPlants" id="OPUNC05G08890.1">
    <property type="protein sequence ID" value="OPUNC05G08890.1"/>
    <property type="gene ID" value="OPUNC05G08890"/>
</dbReference>
<dbReference type="OMA" id="EYVYRIS"/>
<dbReference type="InterPro" id="IPR009297">
    <property type="entry name" value="DUF952"/>
</dbReference>